<dbReference type="RefSeq" id="WP_051698959.1">
    <property type="nucleotide sequence ID" value="NZ_JMIW01000001.1"/>
</dbReference>
<name>A0A074MBI2_ERYLO</name>
<evidence type="ECO:0000259" key="8">
    <source>
        <dbReference type="PROSITE" id="PS50885"/>
    </source>
</evidence>
<dbReference type="Proteomes" id="UP000027647">
    <property type="component" value="Unassembled WGS sequence"/>
</dbReference>
<dbReference type="Pfam" id="PF00015">
    <property type="entry name" value="MCPsignal"/>
    <property type="match status" value="1"/>
</dbReference>
<dbReference type="PANTHER" id="PTHR32089">
    <property type="entry name" value="METHYL-ACCEPTING CHEMOTAXIS PROTEIN MCPB"/>
    <property type="match status" value="1"/>
</dbReference>
<dbReference type="Gene3D" id="6.10.340.10">
    <property type="match status" value="1"/>
</dbReference>
<evidence type="ECO:0000256" key="4">
    <source>
        <dbReference type="SAM" id="Coils"/>
    </source>
</evidence>
<feature type="domain" description="HAMP" evidence="8">
    <location>
        <begin position="235"/>
        <end position="288"/>
    </location>
</feature>
<accession>A0A074MBI2</accession>
<evidence type="ECO:0000256" key="1">
    <source>
        <dbReference type="ARBA" id="ARBA00023224"/>
    </source>
</evidence>
<dbReference type="AlphaFoldDB" id="A0A074MBI2"/>
<evidence type="ECO:0000256" key="2">
    <source>
        <dbReference type="ARBA" id="ARBA00029447"/>
    </source>
</evidence>
<comment type="similarity">
    <text evidence="2">Belongs to the methyl-accepting chemotaxis (MCP) protein family.</text>
</comment>
<feature type="coiled-coil region" evidence="4">
    <location>
        <begin position="294"/>
        <end position="324"/>
    </location>
</feature>
<evidence type="ECO:0000313" key="9">
    <source>
        <dbReference type="EMBL" id="KEO92131.1"/>
    </source>
</evidence>
<protein>
    <recommendedName>
        <fullName evidence="11">Chemotaxis protein</fullName>
    </recommendedName>
</protein>
<dbReference type="GO" id="GO:0007165">
    <property type="term" value="P:signal transduction"/>
    <property type="evidence" value="ECO:0007669"/>
    <property type="project" value="UniProtKB-KW"/>
</dbReference>
<dbReference type="InterPro" id="IPR003660">
    <property type="entry name" value="HAMP_dom"/>
</dbReference>
<dbReference type="SMART" id="SM00283">
    <property type="entry name" value="MA"/>
    <property type="match status" value="1"/>
</dbReference>
<feature type="region of interest" description="Disordered" evidence="5">
    <location>
        <begin position="1"/>
        <end position="25"/>
    </location>
</feature>
<dbReference type="EMBL" id="JMIW01000001">
    <property type="protein sequence ID" value="KEO92131.1"/>
    <property type="molecule type" value="Genomic_DNA"/>
</dbReference>
<sequence length="610" mass="64869">MTSLEHNFEPDLSSNPLETSAPNHDGVERSAKWLDRWSVEQKLRIGVLGNTVVLACLVCIVLMAAWFFTQSGKDHSISNAVEARSNNAVVALYEASEALEVAQNAQSQAERDAAHSQSHEAIVRASGLLDEPMVASGGWLPDDYADTYMDLRDDVSALDRKIGGSGTEPQQLAQIRGAVVETRTQLQAFTSFLKGRLKESTSSLFADISAFLLALALVSTVCVILSIFGARYIAANVSGKITGLTRAMKKIVSGDPSVEIPSRECSDEIGGMARALEVLRRSSLEFSELSEKRANEIEDQLRRQKMLAEEMRELKREKGLLLENLANGFEVSVGELITSVSAAAEQLKATSSHMVEVAEGSNDQADDASAAMKNASTNVTAAAAATDEFALSIHEISQQATASATLARDATSLVASANTRMDDLSGAAEEIGEIAGLIQTIAQRTNLLALNASIEAARGGEAGRGFAVVASEVKELAMQTSAATSSVAEKITSMQDSTRSSARDLNSIYHQIGELEKVAVVIATAVDQQSVSGEELARNIDTVAEGSRQVSERLLALREASEETGVAASDVVASANALGNHANDLRDKAGKFIADVRRSARELEADNQAA</sequence>
<reference evidence="9 10" key="1">
    <citation type="submission" date="2014-04" db="EMBL/GenBank/DDBJ databases">
        <title>A comprehensive comparison of genomes of Erythrobacter spp. strains.</title>
        <authorList>
            <person name="Zheng Q."/>
        </authorList>
    </citation>
    <scope>NUCLEOTIDE SEQUENCE [LARGE SCALE GENOMIC DNA]</scope>
    <source>
        <strain evidence="9 10">DSM 6997</strain>
    </source>
</reference>
<keyword evidence="10" id="KW-1185">Reference proteome</keyword>
<feature type="compositionally biased region" description="Polar residues" evidence="5">
    <location>
        <begin position="12"/>
        <end position="22"/>
    </location>
</feature>
<dbReference type="STRING" id="1044.EH31_05545"/>
<dbReference type="PROSITE" id="PS50111">
    <property type="entry name" value="CHEMOTAXIS_TRANSDUC_2"/>
    <property type="match status" value="1"/>
</dbReference>
<keyword evidence="6" id="KW-0472">Membrane</keyword>
<dbReference type="PROSITE" id="PS50885">
    <property type="entry name" value="HAMP"/>
    <property type="match status" value="1"/>
</dbReference>
<feature type="domain" description="Methyl-accepting transducer" evidence="7">
    <location>
        <begin position="343"/>
        <end position="579"/>
    </location>
</feature>
<dbReference type="InterPro" id="IPR004089">
    <property type="entry name" value="MCPsignal_dom"/>
</dbReference>
<keyword evidence="4" id="KW-0175">Coiled coil</keyword>
<keyword evidence="6" id="KW-1133">Transmembrane helix</keyword>
<evidence type="ECO:0008006" key="11">
    <source>
        <dbReference type="Google" id="ProtNLM"/>
    </source>
</evidence>
<evidence type="ECO:0000256" key="3">
    <source>
        <dbReference type="PROSITE-ProRule" id="PRU00284"/>
    </source>
</evidence>
<dbReference type="PANTHER" id="PTHR32089:SF112">
    <property type="entry name" value="LYSOZYME-LIKE PROTEIN-RELATED"/>
    <property type="match status" value="1"/>
</dbReference>
<dbReference type="SUPFAM" id="SSF58104">
    <property type="entry name" value="Methyl-accepting chemotaxis protein (MCP) signaling domain"/>
    <property type="match status" value="1"/>
</dbReference>
<keyword evidence="1 3" id="KW-0807">Transducer</keyword>
<evidence type="ECO:0000259" key="7">
    <source>
        <dbReference type="PROSITE" id="PS50111"/>
    </source>
</evidence>
<feature type="transmembrane region" description="Helical" evidence="6">
    <location>
        <begin position="204"/>
        <end position="228"/>
    </location>
</feature>
<dbReference type="OrthoDB" id="8482111at2"/>
<comment type="caution">
    <text evidence="9">The sequence shown here is derived from an EMBL/GenBank/DDBJ whole genome shotgun (WGS) entry which is preliminary data.</text>
</comment>
<dbReference type="GO" id="GO:0016020">
    <property type="term" value="C:membrane"/>
    <property type="evidence" value="ECO:0007669"/>
    <property type="project" value="InterPro"/>
</dbReference>
<feature type="transmembrane region" description="Helical" evidence="6">
    <location>
        <begin position="45"/>
        <end position="68"/>
    </location>
</feature>
<organism evidence="9 10">
    <name type="scientific">Erythrobacter longus</name>
    <dbReference type="NCBI Taxonomy" id="1044"/>
    <lineage>
        <taxon>Bacteria</taxon>
        <taxon>Pseudomonadati</taxon>
        <taxon>Pseudomonadota</taxon>
        <taxon>Alphaproteobacteria</taxon>
        <taxon>Sphingomonadales</taxon>
        <taxon>Erythrobacteraceae</taxon>
        <taxon>Erythrobacter/Porphyrobacter group</taxon>
        <taxon>Erythrobacter</taxon>
    </lineage>
</organism>
<evidence type="ECO:0000256" key="5">
    <source>
        <dbReference type="SAM" id="MobiDB-lite"/>
    </source>
</evidence>
<keyword evidence="6" id="KW-0812">Transmembrane</keyword>
<dbReference type="Gene3D" id="1.10.287.950">
    <property type="entry name" value="Methyl-accepting chemotaxis protein"/>
    <property type="match status" value="1"/>
</dbReference>
<gene>
    <name evidence="9" type="ORF">EH31_05545</name>
</gene>
<dbReference type="eggNOG" id="COG0840">
    <property type="taxonomic scope" value="Bacteria"/>
</dbReference>
<proteinExistence type="inferred from homology"/>
<evidence type="ECO:0000256" key="6">
    <source>
        <dbReference type="SAM" id="Phobius"/>
    </source>
</evidence>
<evidence type="ECO:0000313" key="10">
    <source>
        <dbReference type="Proteomes" id="UP000027647"/>
    </source>
</evidence>